<dbReference type="GO" id="GO:0031405">
    <property type="term" value="F:lipoic acid binding"/>
    <property type="evidence" value="ECO:0007669"/>
    <property type="project" value="TreeGrafter"/>
</dbReference>
<keyword evidence="2 5" id="KW-0808">Transferase</keyword>
<gene>
    <name evidence="5" type="ORF">CKY01_01085</name>
</gene>
<dbReference type="InterPro" id="IPR050743">
    <property type="entry name" value="2-oxoacid_DH_E2_comp"/>
</dbReference>
<dbReference type="RefSeq" id="WP_113024391.1">
    <property type="nucleotide sequence ID" value="NZ_CAWNWQ010000001.1"/>
</dbReference>
<dbReference type="InterPro" id="IPR023213">
    <property type="entry name" value="CAT-like_dom_sf"/>
</dbReference>
<dbReference type="Gene3D" id="3.30.559.10">
    <property type="entry name" value="Chloramphenicol acetyltransferase-like domain"/>
    <property type="match status" value="1"/>
</dbReference>
<dbReference type="GO" id="GO:0005737">
    <property type="term" value="C:cytoplasm"/>
    <property type="evidence" value="ECO:0007669"/>
    <property type="project" value="TreeGrafter"/>
</dbReference>
<dbReference type="PANTHER" id="PTHR43178">
    <property type="entry name" value="DIHYDROLIPOAMIDE ACETYLTRANSFERASE COMPONENT OF PYRUVATE DEHYDROGENASE COMPLEX"/>
    <property type="match status" value="1"/>
</dbReference>
<feature type="domain" description="2-oxoacid dehydrogenase acyltransferase catalytic" evidence="4">
    <location>
        <begin position="43"/>
        <end position="128"/>
    </location>
</feature>
<dbReference type="EMBL" id="NSCI01000001">
    <property type="protein sequence ID" value="RAW93551.1"/>
    <property type="molecule type" value="Genomic_DNA"/>
</dbReference>
<dbReference type="Pfam" id="PF00198">
    <property type="entry name" value="2-oxoacid_dh"/>
    <property type="match status" value="2"/>
</dbReference>
<keyword evidence="3" id="KW-0012">Acyltransferase</keyword>
<comment type="cofactor">
    <cofactor evidence="1">
        <name>(R)-lipoate</name>
        <dbReference type="ChEBI" id="CHEBI:83088"/>
    </cofactor>
</comment>
<dbReference type="PANTHER" id="PTHR43178:SF5">
    <property type="entry name" value="LIPOAMIDE ACYLTRANSFERASE COMPONENT OF BRANCHED-CHAIN ALPHA-KETO ACID DEHYDROGENASE COMPLEX, MITOCHONDRIAL"/>
    <property type="match status" value="1"/>
</dbReference>
<dbReference type="GO" id="GO:0016407">
    <property type="term" value="F:acetyltransferase activity"/>
    <property type="evidence" value="ECO:0007669"/>
    <property type="project" value="TreeGrafter"/>
</dbReference>
<dbReference type="InterPro" id="IPR001078">
    <property type="entry name" value="2-oxoacid_DH_actylTfrase"/>
</dbReference>
<evidence type="ECO:0000256" key="2">
    <source>
        <dbReference type="ARBA" id="ARBA00022679"/>
    </source>
</evidence>
<dbReference type="AlphaFoldDB" id="A0A329VSK5"/>
<protein>
    <submittedName>
        <fullName evidence="5">Dihydrolipoamide succinyltransferase</fullName>
    </submittedName>
</protein>
<dbReference type="SUPFAM" id="SSF52777">
    <property type="entry name" value="CoA-dependent acyltransferases"/>
    <property type="match status" value="1"/>
</dbReference>
<name>A0A329VSK5_9GAMM</name>
<feature type="domain" description="2-oxoacid dehydrogenase acyltransferase catalytic" evidence="4">
    <location>
        <begin position="200"/>
        <end position="230"/>
    </location>
</feature>
<evidence type="ECO:0000313" key="5">
    <source>
        <dbReference type="EMBL" id="RAW93551.1"/>
    </source>
</evidence>
<evidence type="ECO:0000256" key="1">
    <source>
        <dbReference type="ARBA" id="ARBA00001938"/>
    </source>
</evidence>
<dbReference type="Proteomes" id="UP000250870">
    <property type="component" value="Unassembled WGS sequence"/>
</dbReference>
<evidence type="ECO:0000256" key="3">
    <source>
        <dbReference type="ARBA" id="ARBA00023315"/>
    </source>
</evidence>
<evidence type="ECO:0000313" key="6">
    <source>
        <dbReference type="Proteomes" id="UP000250870"/>
    </source>
</evidence>
<reference evidence="5 6" key="1">
    <citation type="journal article" date="2018" name="Int. J. Syst. Evol. Microbiol.">
        <title>Whole-genome-based revisit of Photorhabdus phylogeny: proposal for the elevation of most Photorhabdus subspecies to the species level and description of one novel species Photorhabdus bodei sp. nov., and one novel subspecies Photorhabdus laumondii subsp. clarkei subsp. nov.</title>
        <authorList>
            <person name="Machado R.A.R."/>
            <person name="Wuthrich D."/>
            <person name="Kuhnert P."/>
            <person name="Arce C.C.M."/>
            <person name="Thonen L."/>
            <person name="Ruiz C."/>
            <person name="Zhang X."/>
            <person name="Robert C.A.M."/>
            <person name="Karimi J."/>
            <person name="Kamali S."/>
            <person name="Ma J."/>
            <person name="Bruggmann R."/>
            <person name="Erb M."/>
        </authorList>
    </citation>
    <scope>NUCLEOTIDE SEQUENCE [LARGE SCALE GENOMIC DNA]</scope>
    <source>
        <strain evidence="5 6">BOJ-47</strain>
    </source>
</reference>
<evidence type="ECO:0000259" key="4">
    <source>
        <dbReference type="Pfam" id="PF00198"/>
    </source>
</evidence>
<sequence>MKLTKTQDNRKQTLIFLDIAKGIKGVTFVTKINISPCKMSYATSVLIKSISEALKEFRHLNCMMKYGNSTRLINMEAINARLTISKEDESQEGIYTYTIENADNKSINNIYEEISSIKKEGLKKQTSYKKIRLIQKLPLFIGRLISKCLMFNPKNQASLFGSFTVTSFGKESQNLCIPISGSTFTFTLGCPEQTEKDTYSCNLVMVFDHRVLDGVEASRFLNKVKSNFMEYESTLFL</sequence>
<proteinExistence type="predicted"/>
<comment type="caution">
    <text evidence="5">The sequence shown here is derived from an EMBL/GenBank/DDBJ whole genome shotgun (WGS) entry which is preliminary data.</text>
</comment>
<organism evidence="5 6">
    <name type="scientific">Photorhabdus laumondii subsp. clarkei</name>
    <dbReference type="NCBI Taxonomy" id="2029685"/>
    <lineage>
        <taxon>Bacteria</taxon>
        <taxon>Pseudomonadati</taxon>
        <taxon>Pseudomonadota</taxon>
        <taxon>Gammaproteobacteria</taxon>
        <taxon>Enterobacterales</taxon>
        <taxon>Morganellaceae</taxon>
        <taxon>Photorhabdus</taxon>
    </lineage>
</organism>
<accession>A0A329VSK5</accession>